<protein>
    <recommendedName>
        <fullName evidence="4">DUF222 domain-containing protein</fullName>
    </recommendedName>
</protein>
<evidence type="ECO:0008006" key="4">
    <source>
        <dbReference type="Google" id="ProtNLM"/>
    </source>
</evidence>
<feature type="region of interest" description="Disordered" evidence="1">
    <location>
        <begin position="1"/>
        <end position="26"/>
    </location>
</feature>
<keyword evidence="3" id="KW-1185">Reference proteome</keyword>
<evidence type="ECO:0000256" key="1">
    <source>
        <dbReference type="SAM" id="MobiDB-lite"/>
    </source>
</evidence>
<feature type="compositionally biased region" description="Low complexity" evidence="1">
    <location>
        <begin position="266"/>
        <end position="301"/>
    </location>
</feature>
<dbReference type="Proteomes" id="UP000295124">
    <property type="component" value="Unassembled WGS sequence"/>
</dbReference>
<dbReference type="OrthoDB" id="3799569at2"/>
<feature type="region of interest" description="Disordered" evidence="1">
    <location>
        <begin position="315"/>
        <end position="344"/>
    </location>
</feature>
<sequence>MFENELAELSTTDLMESAAGERTAENRSATRSLVHAVVYADRFHPDVCAVRPGRRVSDGRERAVVLGGDGCPPVMEFCIGEYGAVLGLSPGVARQYLADSLSLRHRFPFVWARVLTEEVTAWKARNLARDCEKLSLAAALTVDKKVAPLLDTISPTRLAKIIKAAKMYADPDLAKAEAAETTAERGVWVGQSDEHGTKTCVIKAASAAVRRHKAKIDEIADALQAQGDKRSIQARRAEAIGIMPDSAFADELIARAREHQRTNPMPDANPGPSSDASPSPDAGPSANIETSPASSRASVRAPYLAPARARLCVPASAPSTAPDPEPCSGPGSGSAPALARSSAPASASAPARNVIGASGGNLAPSSVAAGNDISVDRVAGMSVPPGFDGEPGLDDEADREAPHPSTSDLPDPLDQSVGWATEPFEAAGVVPPESAEAMSADELRALAARLAQVKHDAHSRPRGERSVASRPAKTEVFVHLTDHTLATGDGVLRAEEIGPLLASQFTELVGYGPYAVKPVIDLNQAVSSDAYEITHQIRECVKLTHPVELFPYGTRETSNTIDLDHIEPYDSLGPPGQTSLDNLAPLSRFGHRVKTHADGWRARRIDRKTLEWTTPHGFVFRVDPTGTHRISKEAPDG</sequence>
<name>A0A4R4ZVJ8_9ACTN</name>
<feature type="region of interest" description="Disordered" evidence="1">
    <location>
        <begin position="261"/>
        <end position="301"/>
    </location>
</feature>
<proteinExistence type="predicted"/>
<dbReference type="AlphaFoldDB" id="A0A4R4ZVJ8"/>
<feature type="compositionally biased region" description="Low complexity" evidence="1">
    <location>
        <begin position="328"/>
        <end position="344"/>
    </location>
</feature>
<evidence type="ECO:0000313" key="3">
    <source>
        <dbReference type="Proteomes" id="UP000295124"/>
    </source>
</evidence>
<feature type="region of interest" description="Disordered" evidence="1">
    <location>
        <begin position="379"/>
        <end position="417"/>
    </location>
</feature>
<dbReference type="RefSeq" id="WP_132166571.1">
    <property type="nucleotide sequence ID" value="NZ_SMKX01000017.1"/>
</dbReference>
<dbReference type="EMBL" id="SMKX01000017">
    <property type="protein sequence ID" value="TDD61152.1"/>
    <property type="molecule type" value="Genomic_DNA"/>
</dbReference>
<accession>A0A4R4ZVJ8</accession>
<gene>
    <name evidence="2" type="ORF">E1263_08160</name>
</gene>
<reference evidence="2 3" key="1">
    <citation type="submission" date="2019-03" db="EMBL/GenBank/DDBJ databases">
        <title>Draft genome sequences of novel Actinobacteria.</title>
        <authorList>
            <person name="Sahin N."/>
            <person name="Ay H."/>
            <person name="Saygin H."/>
        </authorList>
    </citation>
    <scope>NUCLEOTIDE SEQUENCE [LARGE SCALE GENOMIC DNA]</scope>
    <source>
        <strain evidence="2 3">JCM 13523</strain>
    </source>
</reference>
<organism evidence="2 3">
    <name type="scientific">Kribbella antibiotica</name>
    <dbReference type="NCBI Taxonomy" id="190195"/>
    <lineage>
        <taxon>Bacteria</taxon>
        <taxon>Bacillati</taxon>
        <taxon>Actinomycetota</taxon>
        <taxon>Actinomycetes</taxon>
        <taxon>Propionibacteriales</taxon>
        <taxon>Kribbellaceae</taxon>
        <taxon>Kribbella</taxon>
    </lineage>
</organism>
<evidence type="ECO:0000313" key="2">
    <source>
        <dbReference type="EMBL" id="TDD61152.1"/>
    </source>
</evidence>
<comment type="caution">
    <text evidence="2">The sequence shown here is derived from an EMBL/GenBank/DDBJ whole genome shotgun (WGS) entry which is preliminary data.</text>
</comment>